<accession>A0A9X1MJ95</accession>
<evidence type="ECO:0000313" key="2">
    <source>
        <dbReference type="EMBL" id="MCC9627347.1"/>
    </source>
</evidence>
<evidence type="ECO:0000313" key="3">
    <source>
        <dbReference type="Proteomes" id="UP001139103"/>
    </source>
</evidence>
<gene>
    <name evidence="2" type="ORF">LOC68_02975</name>
</gene>
<keyword evidence="1" id="KW-1133">Transmembrane helix</keyword>
<dbReference type="RefSeq" id="WP_230215602.1">
    <property type="nucleotide sequence ID" value="NZ_JAJKFT010000002.1"/>
</dbReference>
<reference evidence="2" key="1">
    <citation type="submission" date="2021-11" db="EMBL/GenBank/DDBJ databases">
        <title>Genome sequence.</title>
        <authorList>
            <person name="Sun Q."/>
        </authorList>
    </citation>
    <scope>NUCLEOTIDE SEQUENCE</scope>
    <source>
        <strain evidence="2">JC732</strain>
    </source>
</reference>
<protein>
    <submittedName>
        <fullName evidence="2">Uncharacterized protein</fullName>
    </submittedName>
</protein>
<organism evidence="2 3">
    <name type="scientific">Blastopirellula sediminis</name>
    <dbReference type="NCBI Taxonomy" id="2894196"/>
    <lineage>
        <taxon>Bacteria</taxon>
        <taxon>Pseudomonadati</taxon>
        <taxon>Planctomycetota</taxon>
        <taxon>Planctomycetia</taxon>
        <taxon>Pirellulales</taxon>
        <taxon>Pirellulaceae</taxon>
        <taxon>Blastopirellula</taxon>
    </lineage>
</organism>
<name>A0A9X1MJ95_9BACT</name>
<proteinExistence type="predicted"/>
<keyword evidence="1" id="KW-0812">Transmembrane</keyword>
<comment type="caution">
    <text evidence="2">The sequence shown here is derived from an EMBL/GenBank/DDBJ whole genome shotgun (WGS) entry which is preliminary data.</text>
</comment>
<feature type="transmembrane region" description="Helical" evidence="1">
    <location>
        <begin position="430"/>
        <end position="448"/>
    </location>
</feature>
<evidence type="ECO:0000256" key="1">
    <source>
        <dbReference type="SAM" id="Phobius"/>
    </source>
</evidence>
<sequence>MVLASASTVWGQNRGVASFPAAGKAIKHGLTMTINTDWVQNSGYRPIRVTVNTSNGLPTKADRVLTVELSGWDQWYWRNRQVISAVVELPQGATTATTEIPAPGTALWYQMQVTTYEDGVELKDLSTGNDGSVSISDGVNDVSEAFPAVILIDSDAPNRNQRLPWYNEQIKVILDKDGTSPIPDLRVFLNETGVSARGSINNLVGGGQSGLVVLNSLWSLGRVDILNPGEMPQQWLSLTSVDIIFISLADLQGMKKNQPPQFAALTEWVRSGGNLLVTELGTDGSSFDEDSVELAKLLGMPSPDDQKAWTDRSPYARRTGLEQLRTRGFYGNSYLASYVAEDGSFRAGTDPRGNLPLPNFQMRPWQFGLVVAMEGDPFPGDVRQWRELLDRMGSDRWMWFQRFGLSQLRDNEHYWHFMIPGVGQAPVRSFQLLISLFVIVIGPVNYFLLRSAGRLNWIIVTVPAGAAIVTLTLIGFALFSDGFGIKLRTRGVTLLDQRTGEAVVWSRQAYYAGLAPSSGFKFPRDAAVFAINQTPTDRGQDQLMVLSEDSQHFKRGYFRSRVTHQMLVVRPTETDLKLAITEKGDSLEVENLLGTDIKQVVINGKDPKHLFVTSDLKAGEKRTLAISTPAEAGKIRELLAEYDLELPIGFNQYAYNASNRNRNRYYFQQLPEESMGVSQGTSRLERELNESIRSTFPGAPHTYEALVERTSLTPVGVTKFRSEQSVELVRGSW</sequence>
<feature type="transmembrane region" description="Helical" evidence="1">
    <location>
        <begin position="455"/>
        <end position="479"/>
    </location>
</feature>
<dbReference type="EMBL" id="JAJKFT010000002">
    <property type="protein sequence ID" value="MCC9627347.1"/>
    <property type="molecule type" value="Genomic_DNA"/>
</dbReference>
<dbReference type="AlphaFoldDB" id="A0A9X1MJ95"/>
<dbReference type="Proteomes" id="UP001139103">
    <property type="component" value="Unassembled WGS sequence"/>
</dbReference>
<keyword evidence="3" id="KW-1185">Reference proteome</keyword>
<keyword evidence="1" id="KW-0472">Membrane</keyword>